<organism evidence="3 4">
    <name type="scientific">Planomonospora venezuelensis</name>
    <dbReference type="NCBI Taxonomy" id="1999"/>
    <lineage>
        <taxon>Bacteria</taxon>
        <taxon>Bacillati</taxon>
        <taxon>Actinomycetota</taxon>
        <taxon>Actinomycetes</taxon>
        <taxon>Streptosporangiales</taxon>
        <taxon>Streptosporangiaceae</taxon>
        <taxon>Planomonospora</taxon>
    </lineage>
</organism>
<evidence type="ECO:0000313" key="3">
    <source>
        <dbReference type="EMBL" id="MBB5966703.1"/>
    </source>
</evidence>
<evidence type="ECO:0000256" key="2">
    <source>
        <dbReference type="SAM" id="SignalP"/>
    </source>
</evidence>
<feature type="transmembrane region" description="Helical" evidence="1">
    <location>
        <begin position="60"/>
        <end position="78"/>
    </location>
</feature>
<feature type="transmembrane region" description="Helical" evidence="1">
    <location>
        <begin position="90"/>
        <end position="113"/>
    </location>
</feature>
<reference evidence="3 4" key="1">
    <citation type="submission" date="2020-08" db="EMBL/GenBank/DDBJ databases">
        <title>Genomic Encyclopedia of Type Strains, Phase III (KMG-III): the genomes of soil and plant-associated and newly described type strains.</title>
        <authorList>
            <person name="Whitman W."/>
        </authorList>
    </citation>
    <scope>NUCLEOTIDE SEQUENCE [LARGE SCALE GENOMIC DNA]</scope>
    <source>
        <strain evidence="3 4">CECT 3303</strain>
    </source>
</reference>
<dbReference type="EMBL" id="JACHJJ010000025">
    <property type="protein sequence ID" value="MBB5966703.1"/>
    <property type="molecule type" value="Genomic_DNA"/>
</dbReference>
<keyword evidence="1" id="KW-0472">Membrane</keyword>
<feature type="chain" id="PRO_5038776085" evidence="2">
    <location>
        <begin position="23"/>
        <end position="163"/>
    </location>
</feature>
<keyword evidence="2" id="KW-0732">Signal</keyword>
<dbReference type="RefSeq" id="WP_221474266.1">
    <property type="nucleotide sequence ID" value="NZ_BAAAWZ010000001.1"/>
</dbReference>
<feature type="transmembrane region" description="Helical" evidence="1">
    <location>
        <begin position="125"/>
        <end position="148"/>
    </location>
</feature>
<proteinExistence type="predicted"/>
<keyword evidence="4" id="KW-1185">Reference proteome</keyword>
<dbReference type="AlphaFoldDB" id="A0A841DD43"/>
<evidence type="ECO:0000313" key="4">
    <source>
        <dbReference type="Proteomes" id="UP000562352"/>
    </source>
</evidence>
<name>A0A841DD43_PLAVE</name>
<gene>
    <name evidence="3" type="ORF">FHS22_005995</name>
</gene>
<sequence length="163" mass="16859">MRSTKSAALCLLASALCQLAVAGAGLALMPGLRAELEEQERTGDGTSFFTEFALGKTEDFLWAFSAAGAVTLALASMVRWRGGTRAARSAMAVSLLPGTVFGLVQAFSALFRAEETLTGYSYTTAWLTGAAWLLHLAGTVLLLLPAAVTSRAGRMGRGPGAAA</sequence>
<keyword evidence="1" id="KW-1133">Transmembrane helix</keyword>
<feature type="signal peptide" evidence="2">
    <location>
        <begin position="1"/>
        <end position="22"/>
    </location>
</feature>
<keyword evidence="1" id="KW-0812">Transmembrane</keyword>
<accession>A0A841DD43</accession>
<dbReference type="Proteomes" id="UP000562352">
    <property type="component" value="Unassembled WGS sequence"/>
</dbReference>
<protein>
    <submittedName>
        <fullName evidence="3">Uncharacterized protein</fullName>
    </submittedName>
</protein>
<evidence type="ECO:0000256" key="1">
    <source>
        <dbReference type="SAM" id="Phobius"/>
    </source>
</evidence>
<comment type="caution">
    <text evidence="3">The sequence shown here is derived from an EMBL/GenBank/DDBJ whole genome shotgun (WGS) entry which is preliminary data.</text>
</comment>